<name>A0A1R3L423_9ROSI</name>
<evidence type="ECO:0000313" key="1">
    <source>
        <dbReference type="EMBL" id="OMP14071.1"/>
    </source>
</evidence>
<dbReference type="AlphaFoldDB" id="A0A1R3L423"/>
<sequence>MPRIGERKARKARKKKVKLESCPHLHLKDEIINFGAMVGTEAALTQEGPPYVRVKTPIKTYSAC</sequence>
<accession>A0A1R3L423</accession>
<comment type="caution">
    <text evidence="1">The sequence shown here is derived from an EMBL/GenBank/DDBJ whole genome shotgun (WGS) entry which is preliminary data.</text>
</comment>
<reference evidence="2" key="1">
    <citation type="submission" date="2013-09" db="EMBL/GenBank/DDBJ databases">
        <title>Corchorus olitorius genome sequencing.</title>
        <authorList>
            <person name="Alam M."/>
            <person name="Haque M.S."/>
            <person name="Islam M.S."/>
            <person name="Emdad E.M."/>
            <person name="Islam M.M."/>
            <person name="Ahmed B."/>
            <person name="Halim A."/>
            <person name="Hossen Q.M.M."/>
            <person name="Hossain M.Z."/>
            <person name="Ahmed R."/>
            <person name="Khan M.M."/>
            <person name="Islam R."/>
            <person name="Rashid M.M."/>
            <person name="Khan S.A."/>
            <person name="Rahman M.S."/>
            <person name="Alam M."/>
            <person name="Yahiya A.S."/>
            <person name="Khan M.S."/>
            <person name="Azam M.S."/>
            <person name="Haque T."/>
            <person name="Lashkar M.Z.H."/>
            <person name="Akhand A.I."/>
            <person name="Morshed G."/>
            <person name="Roy S."/>
            <person name="Uddin K.S."/>
            <person name="Rabeya T."/>
            <person name="Hossain A.S."/>
            <person name="Chowdhury A."/>
            <person name="Snigdha A.R."/>
            <person name="Mortoza M.S."/>
            <person name="Matin S.A."/>
            <person name="Hoque S.M.E."/>
            <person name="Islam M.K."/>
            <person name="Roy D.K."/>
            <person name="Haider R."/>
            <person name="Moosa M.M."/>
            <person name="Elias S.M."/>
            <person name="Hasan A.M."/>
            <person name="Jahan S."/>
            <person name="Shafiuddin M."/>
            <person name="Mahmood N."/>
            <person name="Shommy N.S."/>
        </authorList>
    </citation>
    <scope>NUCLEOTIDE SEQUENCE [LARGE SCALE GENOMIC DNA]</scope>
    <source>
        <strain evidence="2">cv. O-4</strain>
    </source>
</reference>
<keyword evidence="2" id="KW-1185">Reference proteome</keyword>
<dbReference type="Proteomes" id="UP000187203">
    <property type="component" value="Unassembled WGS sequence"/>
</dbReference>
<protein>
    <submittedName>
        <fullName evidence="1">Uncharacterized protein</fullName>
    </submittedName>
</protein>
<proteinExistence type="predicted"/>
<gene>
    <name evidence="1" type="ORF">COLO4_00341</name>
</gene>
<dbReference type="EMBL" id="AWUE01002202">
    <property type="protein sequence ID" value="OMP14071.1"/>
    <property type="molecule type" value="Genomic_DNA"/>
</dbReference>
<evidence type="ECO:0000313" key="2">
    <source>
        <dbReference type="Proteomes" id="UP000187203"/>
    </source>
</evidence>
<organism evidence="1 2">
    <name type="scientific">Corchorus olitorius</name>
    <dbReference type="NCBI Taxonomy" id="93759"/>
    <lineage>
        <taxon>Eukaryota</taxon>
        <taxon>Viridiplantae</taxon>
        <taxon>Streptophyta</taxon>
        <taxon>Embryophyta</taxon>
        <taxon>Tracheophyta</taxon>
        <taxon>Spermatophyta</taxon>
        <taxon>Magnoliopsida</taxon>
        <taxon>eudicotyledons</taxon>
        <taxon>Gunneridae</taxon>
        <taxon>Pentapetalae</taxon>
        <taxon>rosids</taxon>
        <taxon>malvids</taxon>
        <taxon>Malvales</taxon>
        <taxon>Malvaceae</taxon>
        <taxon>Grewioideae</taxon>
        <taxon>Apeibeae</taxon>
        <taxon>Corchorus</taxon>
    </lineage>
</organism>